<gene>
    <name evidence="6" type="ORF">SAMN02745857_03014</name>
</gene>
<dbReference type="Pfam" id="PF12833">
    <property type="entry name" value="HTH_18"/>
    <property type="match status" value="1"/>
</dbReference>
<dbReference type="GO" id="GO:0043565">
    <property type="term" value="F:sequence-specific DNA binding"/>
    <property type="evidence" value="ECO:0007669"/>
    <property type="project" value="InterPro"/>
</dbReference>
<evidence type="ECO:0000256" key="1">
    <source>
        <dbReference type="ARBA" id="ARBA00023015"/>
    </source>
</evidence>
<dbReference type="PROSITE" id="PS01124">
    <property type="entry name" value="HTH_ARAC_FAMILY_2"/>
    <property type="match status" value="1"/>
</dbReference>
<protein>
    <submittedName>
        <fullName evidence="6">AraC family transcriptional regulator</fullName>
    </submittedName>
</protein>
<dbReference type="SMART" id="SM00342">
    <property type="entry name" value="HTH_ARAC"/>
    <property type="match status" value="1"/>
</dbReference>
<evidence type="ECO:0000256" key="4">
    <source>
        <dbReference type="SAM" id="MobiDB-lite"/>
    </source>
</evidence>
<dbReference type="Proteomes" id="UP000192761">
    <property type="component" value="Unassembled WGS sequence"/>
</dbReference>
<feature type="domain" description="HTH araC/xylS-type" evidence="5">
    <location>
        <begin position="18"/>
        <end position="117"/>
    </location>
</feature>
<dbReference type="SUPFAM" id="SSF55136">
    <property type="entry name" value="Probable bacterial effector-binding domain"/>
    <property type="match status" value="1"/>
</dbReference>
<dbReference type="PROSITE" id="PS00041">
    <property type="entry name" value="HTH_ARAC_FAMILY_1"/>
    <property type="match status" value="1"/>
</dbReference>
<evidence type="ECO:0000256" key="2">
    <source>
        <dbReference type="ARBA" id="ARBA00023125"/>
    </source>
</evidence>
<dbReference type="SUPFAM" id="SSF46689">
    <property type="entry name" value="Homeodomain-like"/>
    <property type="match status" value="2"/>
</dbReference>
<dbReference type="InterPro" id="IPR011256">
    <property type="entry name" value="Reg_factor_effector_dom_sf"/>
</dbReference>
<dbReference type="InterPro" id="IPR018060">
    <property type="entry name" value="HTH_AraC"/>
</dbReference>
<keyword evidence="7" id="KW-1185">Reference proteome</keyword>
<dbReference type="InterPro" id="IPR050908">
    <property type="entry name" value="SmbC-like"/>
</dbReference>
<evidence type="ECO:0000256" key="3">
    <source>
        <dbReference type="ARBA" id="ARBA00023163"/>
    </source>
</evidence>
<dbReference type="PANTHER" id="PTHR40055:SF1">
    <property type="entry name" value="TRANSCRIPTIONAL REGULATOR YGIV-RELATED"/>
    <property type="match status" value="1"/>
</dbReference>
<dbReference type="RefSeq" id="WP_176216958.1">
    <property type="nucleotide sequence ID" value="NZ_FWXD01000019.1"/>
</dbReference>
<feature type="region of interest" description="Disordered" evidence="4">
    <location>
        <begin position="124"/>
        <end position="157"/>
    </location>
</feature>
<accession>A0A1W1XV96</accession>
<dbReference type="Pfam" id="PF06445">
    <property type="entry name" value="GyrI-like"/>
    <property type="match status" value="1"/>
</dbReference>
<dbReference type="Gene3D" id="1.10.10.60">
    <property type="entry name" value="Homeodomain-like"/>
    <property type="match status" value="2"/>
</dbReference>
<feature type="compositionally biased region" description="Basic and acidic residues" evidence="4">
    <location>
        <begin position="124"/>
        <end position="137"/>
    </location>
</feature>
<organism evidence="6 7">
    <name type="scientific">Andreprevotia lacus DSM 23236</name>
    <dbReference type="NCBI Taxonomy" id="1121001"/>
    <lineage>
        <taxon>Bacteria</taxon>
        <taxon>Pseudomonadati</taxon>
        <taxon>Pseudomonadota</taxon>
        <taxon>Betaproteobacteria</taxon>
        <taxon>Neisseriales</taxon>
        <taxon>Chitinibacteraceae</taxon>
        <taxon>Andreprevotia</taxon>
    </lineage>
</organism>
<reference evidence="6 7" key="1">
    <citation type="submission" date="2017-04" db="EMBL/GenBank/DDBJ databases">
        <authorList>
            <person name="Afonso C.L."/>
            <person name="Miller P.J."/>
            <person name="Scott M.A."/>
            <person name="Spackman E."/>
            <person name="Goraichik I."/>
            <person name="Dimitrov K.M."/>
            <person name="Suarez D.L."/>
            <person name="Swayne D.E."/>
        </authorList>
    </citation>
    <scope>NUCLEOTIDE SEQUENCE [LARGE SCALE GENOMIC DNA]</scope>
    <source>
        <strain evidence="6 7">DSM 23236</strain>
    </source>
</reference>
<dbReference type="STRING" id="1121001.SAMN02745857_03014"/>
<keyword evidence="2" id="KW-0238">DNA-binding</keyword>
<dbReference type="InterPro" id="IPR018062">
    <property type="entry name" value="HTH_AraC-typ_CS"/>
</dbReference>
<dbReference type="GO" id="GO:0003700">
    <property type="term" value="F:DNA-binding transcription factor activity"/>
    <property type="evidence" value="ECO:0007669"/>
    <property type="project" value="InterPro"/>
</dbReference>
<keyword evidence="1" id="KW-0805">Transcription regulation</keyword>
<dbReference type="SMART" id="SM00871">
    <property type="entry name" value="AraC_E_bind"/>
    <property type="match status" value="1"/>
</dbReference>
<name>A0A1W1XV96_9NEIS</name>
<proteinExistence type="predicted"/>
<evidence type="ECO:0000313" key="6">
    <source>
        <dbReference type="EMBL" id="SMC27900.1"/>
    </source>
</evidence>
<dbReference type="Gene3D" id="3.20.80.10">
    <property type="entry name" value="Regulatory factor, effector binding domain"/>
    <property type="match status" value="1"/>
</dbReference>
<dbReference type="AlphaFoldDB" id="A0A1W1XV96"/>
<evidence type="ECO:0000259" key="5">
    <source>
        <dbReference type="PROSITE" id="PS01124"/>
    </source>
</evidence>
<dbReference type="InterPro" id="IPR029442">
    <property type="entry name" value="GyrI-like"/>
</dbReference>
<dbReference type="EMBL" id="FWXD01000019">
    <property type="protein sequence ID" value="SMC27900.1"/>
    <property type="molecule type" value="Genomic_DNA"/>
</dbReference>
<dbReference type="InterPro" id="IPR010499">
    <property type="entry name" value="AraC_E-bd"/>
</dbReference>
<dbReference type="InterPro" id="IPR009057">
    <property type="entry name" value="Homeodomain-like_sf"/>
</dbReference>
<keyword evidence="3" id="KW-0804">Transcription</keyword>
<dbReference type="PANTHER" id="PTHR40055">
    <property type="entry name" value="TRANSCRIPTIONAL REGULATOR YGIV-RELATED"/>
    <property type="match status" value="1"/>
</dbReference>
<sequence>MSDPNSPLARQEYARRFNRVLDHIDQHLAEPIDLAQLADVAHFSRFHFHRLFAAWMGETLGDYLRRRRLERGTFLLSCQPELNVLSVALACGFGSGEAFARAFKLHFGSTPTAWRAAAAVRREAAKRNPDQAARNDDQAPQWPPAHHGCADQHTAEPSDMQVQLSNLKPVRVAYQRHIGPYGPAITAFWQQRVTPWLQSHGLERQTCYGIGHDAPDVTPAAKCRYDACVALPDGVTPSGNITTLPGGRYAVAEFAGPLSEIPAAWTWLLRDWLPGSGLQCDDRPCFEQFEPHAAFDAASGVFRCQLCIPVRPL</sequence>
<evidence type="ECO:0000313" key="7">
    <source>
        <dbReference type="Proteomes" id="UP000192761"/>
    </source>
</evidence>